<keyword evidence="2" id="KW-1185">Reference proteome</keyword>
<evidence type="ECO:0000313" key="1">
    <source>
        <dbReference type="EMBL" id="CAF1078708.1"/>
    </source>
</evidence>
<dbReference type="AlphaFoldDB" id="A0A814MG03"/>
<reference evidence="1" key="1">
    <citation type="submission" date="2021-02" db="EMBL/GenBank/DDBJ databases">
        <authorList>
            <person name="Nowell W R."/>
        </authorList>
    </citation>
    <scope>NUCLEOTIDE SEQUENCE</scope>
    <source>
        <strain evidence="1">Ploen Becks lab</strain>
    </source>
</reference>
<accession>A0A814MG03</accession>
<name>A0A814MG03_9BILA</name>
<gene>
    <name evidence="1" type="ORF">OXX778_LOCUS20088</name>
</gene>
<sequence length="141" mass="16674">MPVLYYGAENIELNTKNINDITRFEKKMIRSIYNISKRCKMSNLRLLSNSYTNDMVIEILVLKQDGDYITDIIKILNDLEIDENLSILHRCKVFKHIQDTEHRTAKKSNIILNELQKIFNENNSSSDKISELLRYDNELYN</sequence>
<evidence type="ECO:0000313" key="2">
    <source>
        <dbReference type="Proteomes" id="UP000663879"/>
    </source>
</evidence>
<organism evidence="1 2">
    <name type="scientific">Brachionus calyciflorus</name>
    <dbReference type="NCBI Taxonomy" id="104777"/>
    <lineage>
        <taxon>Eukaryota</taxon>
        <taxon>Metazoa</taxon>
        <taxon>Spiralia</taxon>
        <taxon>Gnathifera</taxon>
        <taxon>Rotifera</taxon>
        <taxon>Eurotatoria</taxon>
        <taxon>Monogononta</taxon>
        <taxon>Pseudotrocha</taxon>
        <taxon>Ploima</taxon>
        <taxon>Brachionidae</taxon>
        <taxon>Brachionus</taxon>
    </lineage>
</organism>
<comment type="caution">
    <text evidence="1">The sequence shown here is derived from an EMBL/GenBank/DDBJ whole genome shotgun (WGS) entry which is preliminary data.</text>
</comment>
<protein>
    <submittedName>
        <fullName evidence="1">Uncharacterized protein</fullName>
    </submittedName>
</protein>
<dbReference type="OrthoDB" id="10161752at2759"/>
<dbReference type="EMBL" id="CAJNOC010006474">
    <property type="protein sequence ID" value="CAF1078708.1"/>
    <property type="molecule type" value="Genomic_DNA"/>
</dbReference>
<proteinExistence type="predicted"/>
<dbReference type="Proteomes" id="UP000663879">
    <property type="component" value="Unassembled WGS sequence"/>
</dbReference>